<reference evidence="1" key="1">
    <citation type="submission" date="2013-07" db="EMBL/GenBank/DDBJ databases">
        <title>The genome of Eucalyptus grandis.</title>
        <authorList>
            <person name="Schmutz J."/>
            <person name="Hayes R."/>
            <person name="Myburg A."/>
            <person name="Tuskan G."/>
            <person name="Grattapaglia D."/>
            <person name="Rokhsar D.S."/>
        </authorList>
    </citation>
    <scope>NUCLEOTIDE SEQUENCE</scope>
    <source>
        <tissue evidence="1">Leaf extractions</tissue>
    </source>
</reference>
<proteinExistence type="predicted"/>
<gene>
    <name evidence="1" type="ORF">EUGRSUZ_H00973</name>
</gene>
<dbReference type="AlphaFoldDB" id="A0A059AWC1"/>
<organism evidence="1">
    <name type="scientific">Eucalyptus grandis</name>
    <name type="common">Flooded gum</name>
    <dbReference type="NCBI Taxonomy" id="71139"/>
    <lineage>
        <taxon>Eukaryota</taxon>
        <taxon>Viridiplantae</taxon>
        <taxon>Streptophyta</taxon>
        <taxon>Embryophyta</taxon>
        <taxon>Tracheophyta</taxon>
        <taxon>Spermatophyta</taxon>
        <taxon>Magnoliopsida</taxon>
        <taxon>eudicotyledons</taxon>
        <taxon>Gunneridae</taxon>
        <taxon>Pentapetalae</taxon>
        <taxon>rosids</taxon>
        <taxon>malvids</taxon>
        <taxon>Myrtales</taxon>
        <taxon>Myrtaceae</taxon>
        <taxon>Myrtoideae</taxon>
        <taxon>Eucalypteae</taxon>
        <taxon>Eucalyptus</taxon>
    </lineage>
</organism>
<dbReference type="Gramene" id="KCW58282">
    <property type="protein sequence ID" value="KCW58282"/>
    <property type="gene ID" value="EUGRSUZ_H00973"/>
</dbReference>
<sequence length="79" mass="8956">MANGPLAATYNRVLWLSYTAHEVASLFPSLPVYPRTHQIWSSLHRGLESRSRTRKLCGSCLRLPSLVTFLPALPNIERH</sequence>
<name>A0A059AWC1_EUCGR</name>
<dbReference type="EMBL" id="KK198760">
    <property type="protein sequence ID" value="KCW58282.1"/>
    <property type="molecule type" value="Genomic_DNA"/>
</dbReference>
<protein>
    <submittedName>
        <fullName evidence="1">Uncharacterized protein</fullName>
    </submittedName>
</protein>
<evidence type="ECO:0000313" key="1">
    <source>
        <dbReference type="EMBL" id="KCW58282.1"/>
    </source>
</evidence>
<accession>A0A059AWC1</accession>
<dbReference type="InParanoid" id="A0A059AWC1"/>